<name>A0A9P8YCV0_9PEZI</name>
<evidence type="ECO:0000256" key="1">
    <source>
        <dbReference type="SAM" id="MobiDB-lite"/>
    </source>
</evidence>
<evidence type="ECO:0000313" key="2">
    <source>
        <dbReference type="EMBL" id="KAH7038418.1"/>
    </source>
</evidence>
<dbReference type="Proteomes" id="UP000756346">
    <property type="component" value="Unassembled WGS sequence"/>
</dbReference>
<dbReference type="EMBL" id="JAGTJQ010000002">
    <property type="protein sequence ID" value="KAH7038431.1"/>
    <property type="molecule type" value="Genomic_DNA"/>
</dbReference>
<dbReference type="RefSeq" id="XP_046017539.1">
    <property type="nucleotide sequence ID" value="XM_046152976.1"/>
</dbReference>
<feature type="region of interest" description="Disordered" evidence="1">
    <location>
        <begin position="1"/>
        <end position="27"/>
    </location>
</feature>
<sequence length="328" mass="37077">MKVQQPPGGIVFSPQQGPCQERRGTHQRSIQAPICDYTTQHSRIRQSIPPLTKDATAVRNLIADTTRHAASSAELIRPTTSPVPRRTTLLHDVEQTPDTLHQSRSRWLTNPRPDHLRRKRGRDEASEDDILLAPKPSQVFKQRLRVVPIPVASALALTRSTQRRKTAYPSLRILTYCPHVLPTVPVQAQPPRSVHHQSNNIAARQLKNTLPTGFSPQTTTQPNMELRRKSAHSAREHPLQLPQHVRTHILPRCTQSFQHLHRTTDVGAPPGSHSRLQNLSALLRLRAQRPTLVYSLPLHVEKIRAQALRTPVLPHPVLPRCFVLCPRK</sequence>
<gene>
    <name evidence="2" type="ORF">B0I36DRAFT_316189</name>
    <name evidence="3" type="ORF">B0I36DRAFT_316194</name>
    <name evidence="4" type="ORF">B0I36DRAFT_316212</name>
    <name evidence="5" type="ORF">B0I36DRAFT_316229</name>
</gene>
<organism evidence="5 6">
    <name type="scientific">Microdochium trichocladiopsis</name>
    <dbReference type="NCBI Taxonomy" id="1682393"/>
    <lineage>
        <taxon>Eukaryota</taxon>
        <taxon>Fungi</taxon>
        <taxon>Dikarya</taxon>
        <taxon>Ascomycota</taxon>
        <taxon>Pezizomycotina</taxon>
        <taxon>Sordariomycetes</taxon>
        <taxon>Xylariomycetidae</taxon>
        <taxon>Xylariales</taxon>
        <taxon>Microdochiaceae</taxon>
        <taxon>Microdochium</taxon>
    </lineage>
</organism>
<protein>
    <submittedName>
        <fullName evidence="5">Uncharacterized protein</fullName>
    </submittedName>
</protein>
<dbReference type="EMBL" id="JAGTJQ010000002">
    <property type="protein sequence ID" value="KAH7038419.1"/>
    <property type="molecule type" value="Genomic_DNA"/>
</dbReference>
<keyword evidence="6" id="KW-1185">Reference proteome</keyword>
<evidence type="ECO:0000313" key="4">
    <source>
        <dbReference type="EMBL" id="KAH7038425.1"/>
    </source>
</evidence>
<evidence type="ECO:0000313" key="5">
    <source>
        <dbReference type="EMBL" id="KAH7038431.1"/>
    </source>
</evidence>
<proteinExistence type="predicted"/>
<dbReference type="EMBL" id="JAGTJQ010000002">
    <property type="protein sequence ID" value="KAH7038418.1"/>
    <property type="molecule type" value="Genomic_DNA"/>
</dbReference>
<comment type="caution">
    <text evidence="5">The sequence shown here is derived from an EMBL/GenBank/DDBJ whole genome shotgun (WGS) entry which is preliminary data.</text>
</comment>
<dbReference type="AlphaFoldDB" id="A0A9P8YCV0"/>
<feature type="region of interest" description="Disordered" evidence="1">
    <location>
        <begin position="96"/>
        <end position="128"/>
    </location>
</feature>
<accession>A0A9P8YCV0</accession>
<dbReference type="EMBL" id="JAGTJQ010000002">
    <property type="protein sequence ID" value="KAH7038425.1"/>
    <property type="molecule type" value="Genomic_DNA"/>
</dbReference>
<evidence type="ECO:0000313" key="3">
    <source>
        <dbReference type="EMBL" id="KAH7038419.1"/>
    </source>
</evidence>
<dbReference type="GeneID" id="70182522"/>
<evidence type="ECO:0000313" key="6">
    <source>
        <dbReference type="Proteomes" id="UP000756346"/>
    </source>
</evidence>
<feature type="compositionally biased region" description="Polar residues" evidence="1">
    <location>
        <begin position="96"/>
        <end position="108"/>
    </location>
</feature>
<reference evidence="5" key="1">
    <citation type="journal article" date="2021" name="Nat. Commun.">
        <title>Genetic determinants of endophytism in the Arabidopsis root mycobiome.</title>
        <authorList>
            <person name="Mesny F."/>
            <person name="Miyauchi S."/>
            <person name="Thiergart T."/>
            <person name="Pickel B."/>
            <person name="Atanasova L."/>
            <person name="Karlsson M."/>
            <person name="Huettel B."/>
            <person name="Barry K.W."/>
            <person name="Haridas S."/>
            <person name="Chen C."/>
            <person name="Bauer D."/>
            <person name="Andreopoulos W."/>
            <person name="Pangilinan J."/>
            <person name="LaButti K."/>
            <person name="Riley R."/>
            <person name="Lipzen A."/>
            <person name="Clum A."/>
            <person name="Drula E."/>
            <person name="Henrissat B."/>
            <person name="Kohler A."/>
            <person name="Grigoriev I.V."/>
            <person name="Martin F.M."/>
            <person name="Hacquard S."/>
        </authorList>
    </citation>
    <scope>NUCLEOTIDE SEQUENCE</scope>
    <source>
        <strain evidence="5">MPI-CAGE-CH-0230</strain>
    </source>
</reference>